<dbReference type="PROSITE" id="PS50005">
    <property type="entry name" value="TPR"/>
    <property type="match status" value="1"/>
</dbReference>
<dbReference type="Pfam" id="PF13174">
    <property type="entry name" value="TPR_6"/>
    <property type="match status" value="1"/>
</dbReference>
<dbReference type="RefSeq" id="WP_207330747.1">
    <property type="nucleotide sequence ID" value="NZ_JAFMYW010000006.1"/>
</dbReference>
<keyword evidence="3" id="KW-1185">Reference proteome</keyword>
<evidence type="ECO:0000313" key="3">
    <source>
        <dbReference type="Proteomes" id="UP000664628"/>
    </source>
</evidence>
<evidence type="ECO:0000313" key="2">
    <source>
        <dbReference type="EMBL" id="MBO0950800.1"/>
    </source>
</evidence>
<dbReference type="InterPro" id="IPR011990">
    <property type="entry name" value="TPR-like_helical_dom_sf"/>
</dbReference>
<dbReference type="Gene3D" id="1.25.40.10">
    <property type="entry name" value="Tetratricopeptide repeat domain"/>
    <property type="match status" value="1"/>
</dbReference>
<dbReference type="InterPro" id="IPR019734">
    <property type="entry name" value="TPR_rpt"/>
</dbReference>
<dbReference type="EMBL" id="JAFMYW010000006">
    <property type="protein sequence ID" value="MBO0950800.1"/>
    <property type="molecule type" value="Genomic_DNA"/>
</dbReference>
<dbReference type="SUPFAM" id="SSF48452">
    <property type="entry name" value="TPR-like"/>
    <property type="match status" value="1"/>
</dbReference>
<dbReference type="SMART" id="SM00028">
    <property type="entry name" value="TPR"/>
    <property type="match status" value="3"/>
</dbReference>
<dbReference type="Proteomes" id="UP000664628">
    <property type="component" value="Unassembled WGS sequence"/>
</dbReference>
<keyword evidence="1" id="KW-0802">TPR repeat</keyword>
<reference evidence="2 3" key="1">
    <citation type="submission" date="2021-03" db="EMBL/GenBank/DDBJ databases">
        <title>Fibrella sp. HMF5405 genome sequencing and assembly.</title>
        <authorList>
            <person name="Kang H."/>
            <person name="Kim H."/>
            <person name="Bae S."/>
            <person name="Joh K."/>
        </authorList>
    </citation>
    <scope>NUCLEOTIDE SEQUENCE [LARGE SCALE GENOMIC DNA]</scope>
    <source>
        <strain evidence="2 3">HMF5405</strain>
    </source>
</reference>
<dbReference type="Pfam" id="PF13181">
    <property type="entry name" value="TPR_8"/>
    <property type="match status" value="1"/>
</dbReference>
<proteinExistence type="predicted"/>
<comment type="caution">
    <text evidence="2">The sequence shown here is derived from an EMBL/GenBank/DDBJ whole genome shotgun (WGS) entry which is preliminary data.</text>
</comment>
<sequence>MSNDQLDDHIYAEIVKLCEKGDNYVEVDDYKEAINCYQQAFKLVPQPYQEWEASTWILFSLGEAYFFNQEFDKAQQALQDVMHCPNAIGNPLIHLRLGQVQFELGNFVKAKDELMRAYMGEGEEIFDGEDKKYFNYLKKEVQL</sequence>
<evidence type="ECO:0000256" key="1">
    <source>
        <dbReference type="PROSITE-ProRule" id="PRU00339"/>
    </source>
</evidence>
<protein>
    <submittedName>
        <fullName evidence="2">Tetratricopeptide repeat protein</fullName>
    </submittedName>
</protein>
<accession>A0ABS3JLB1</accession>
<organism evidence="2 3">
    <name type="scientific">Fibrella forsythiae</name>
    <dbReference type="NCBI Taxonomy" id="2817061"/>
    <lineage>
        <taxon>Bacteria</taxon>
        <taxon>Pseudomonadati</taxon>
        <taxon>Bacteroidota</taxon>
        <taxon>Cytophagia</taxon>
        <taxon>Cytophagales</taxon>
        <taxon>Spirosomataceae</taxon>
        <taxon>Fibrella</taxon>
    </lineage>
</organism>
<gene>
    <name evidence="2" type="ORF">J2I46_19570</name>
</gene>
<feature type="repeat" description="TPR" evidence="1">
    <location>
        <begin position="14"/>
        <end position="47"/>
    </location>
</feature>
<name>A0ABS3JLB1_9BACT</name>